<accession>A0A855X1R6</accession>
<organism evidence="4 5">
    <name type="scientific">candidate division GN15 bacterium</name>
    <dbReference type="NCBI Taxonomy" id="2072418"/>
    <lineage>
        <taxon>Bacteria</taxon>
        <taxon>candidate division GN15</taxon>
    </lineage>
</organism>
<protein>
    <recommendedName>
        <fullName evidence="2">Error-prone DNA polymerase</fullName>
    </recommendedName>
</protein>
<evidence type="ECO:0000313" key="4">
    <source>
        <dbReference type="EMBL" id="PWB67898.1"/>
    </source>
</evidence>
<dbReference type="GO" id="GO:0003676">
    <property type="term" value="F:nucleic acid binding"/>
    <property type="evidence" value="ECO:0007669"/>
    <property type="project" value="InterPro"/>
</dbReference>
<evidence type="ECO:0000259" key="3">
    <source>
        <dbReference type="Pfam" id="PF01336"/>
    </source>
</evidence>
<name>A0A855X1R6_9BACT</name>
<dbReference type="PANTHER" id="PTHR32294:SF4">
    <property type="entry name" value="ERROR-PRONE DNA POLYMERASE"/>
    <property type="match status" value="1"/>
</dbReference>
<dbReference type="CDD" id="cd04485">
    <property type="entry name" value="DnaE_OBF"/>
    <property type="match status" value="1"/>
</dbReference>
<dbReference type="AlphaFoldDB" id="A0A855X1R6"/>
<comment type="caution">
    <text evidence="4">The sequence shown here is derived from an EMBL/GenBank/DDBJ whole genome shotgun (WGS) entry which is preliminary data.</text>
</comment>
<feature type="domain" description="OB" evidence="3">
    <location>
        <begin position="94"/>
        <end position="164"/>
    </location>
</feature>
<dbReference type="Gene3D" id="2.40.50.140">
    <property type="entry name" value="Nucleic acid-binding proteins"/>
    <property type="match status" value="1"/>
</dbReference>
<dbReference type="Proteomes" id="UP000250918">
    <property type="component" value="Unassembled WGS sequence"/>
</dbReference>
<dbReference type="InterPro" id="IPR012340">
    <property type="entry name" value="NA-bd_OB-fold"/>
</dbReference>
<dbReference type="PANTHER" id="PTHR32294">
    <property type="entry name" value="DNA POLYMERASE III SUBUNIT ALPHA"/>
    <property type="match status" value="1"/>
</dbReference>
<evidence type="ECO:0000256" key="1">
    <source>
        <dbReference type="ARBA" id="ARBA00007391"/>
    </source>
</evidence>
<sequence length="184" mass="20761">MVGAFDPFGFSRRQALWETLQLAHRTPDELPVEANGRGKELLPSMEELETLVADFRGMDLSTGRHPMALLRPELERKGVKSSADLKTTGNFQWVTVSGVVVIRQRPGTAKGFTFLTLEDETGFINIVVKPQMVQRYRNVVVFSSVILVKGVVERKDGVINVIGKQFLTIPFQQQVMQLKSRDFR</sequence>
<comment type="similarity">
    <text evidence="1">Belongs to the DNA polymerase type-C family. DnaE2 subfamily.</text>
</comment>
<dbReference type="GO" id="GO:0008408">
    <property type="term" value="F:3'-5' exonuclease activity"/>
    <property type="evidence" value="ECO:0007669"/>
    <property type="project" value="InterPro"/>
</dbReference>
<dbReference type="Pfam" id="PF01336">
    <property type="entry name" value="tRNA_anti-codon"/>
    <property type="match status" value="1"/>
</dbReference>
<dbReference type="InterPro" id="IPR004365">
    <property type="entry name" value="NA-bd_OB_tRNA"/>
</dbReference>
<reference evidence="4 5" key="1">
    <citation type="journal article" date="2018" name="ISME J.">
        <title>A methanotrophic archaeon couples anaerobic oxidation of methane to Fe(III) reduction.</title>
        <authorList>
            <person name="Cai C."/>
            <person name="Leu A.O."/>
            <person name="Xie G.J."/>
            <person name="Guo J."/>
            <person name="Feng Y."/>
            <person name="Zhao J.X."/>
            <person name="Tyson G.W."/>
            <person name="Yuan Z."/>
            <person name="Hu S."/>
        </authorList>
    </citation>
    <scope>NUCLEOTIDE SEQUENCE [LARGE SCALE GENOMIC DNA]</scope>
    <source>
        <strain evidence="4">FeB_12</strain>
    </source>
</reference>
<proteinExistence type="inferred from homology"/>
<dbReference type="GO" id="GO:0006260">
    <property type="term" value="P:DNA replication"/>
    <property type="evidence" value="ECO:0007669"/>
    <property type="project" value="InterPro"/>
</dbReference>
<dbReference type="EMBL" id="PQAP01000225">
    <property type="protein sequence ID" value="PWB67898.1"/>
    <property type="molecule type" value="Genomic_DNA"/>
</dbReference>
<dbReference type="InterPro" id="IPR004805">
    <property type="entry name" value="DnaE2/DnaE/PolC"/>
</dbReference>
<gene>
    <name evidence="4" type="ORF">C3F09_12635</name>
</gene>
<evidence type="ECO:0000256" key="2">
    <source>
        <dbReference type="ARBA" id="ARBA00017273"/>
    </source>
</evidence>
<evidence type="ECO:0000313" key="5">
    <source>
        <dbReference type="Proteomes" id="UP000250918"/>
    </source>
</evidence>